<dbReference type="PANTHER" id="PTHR13693">
    <property type="entry name" value="CLASS II AMINOTRANSFERASE/8-AMINO-7-OXONONANOATE SYNTHASE"/>
    <property type="match status" value="1"/>
</dbReference>
<comment type="caution">
    <text evidence="7">The sequence shown here is derived from an EMBL/GenBank/DDBJ whole genome shotgun (WGS) entry which is preliminary data.</text>
</comment>
<dbReference type="Gene3D" id="3.40.640.10">
    <property type="entry name" value="Type I PLP-dependent aspartate aminotransferase-like (Major domain)"/>
    <property type="match status" value="1"/>
</dbReference>
<dbReference type="SUPFAM" id="SSF53383">
    <property type="entry name" value="PLP-dependent transferases"/>
    <property type="match status" value="1"/>
</dbReference>
<feature type="binding site" description="in other chain" evidence="5">
    <location>
        <begin position="111"/>
        <end position="112"/>
    </location>
    <ligand>
        <name>pyridoxal 5'-phosphate</name>
        <dbReference type="ChEBI" id="CHEBI:597326"/>
        <note>ligand shared between dimeric partners</note>
    </ligand>
</feature>
<feature type="binding site" description="in other chain" evidence="5">
    <location>
        <position position="185"/>
    </location>
    <ligand>
        <name>pyridoxal 5'-phosphate</name>
        <dbReference type="ChEBI" id="CHEBI:597326"/>
        <note>ligand shared between dimeric partners</note>
    </ligand>
</feature>
<dbReference type="InterPro" id="IPR011282">
    <property type="entry name" value="2am3keto_CoA_ligase"/>
</dbReference>
<feature type="domain" description="Aminotransferase class I/classII large" evidence="6">
    <location>
        <begin position="43"/>
        <end position="387"/>
    </location>
</feature>
<reference evidence="7 8" key="1">
    <citation type="submission" date="2015-06" db="EMBL/GenBank/DDBJ databases">
        <title>Genome sequence of Pseudoalteromonas aliena.</title>
        <authorList>
            <person name="Xie B.-B."/>
            <person name="Rong J.-C."/>
            <person name="Qin Q.-L."/>
            <person name="Zhang Y.-Z."/>
        </authorList>
    </citation>
    <scope>NUCLEOTIDE SEQUENCE [LARGE SCALE GENOMIC DNA]</scope>
    <source>
        <strain evidence="7 8">SW19</strain>
    </source>
</reference>
<gene>
    <name evidence="5 7" type="primary">kbl</name>
    <name evidence="7" type="ORF">PALI_a2408</name>
</gene>
<keyword evidence="3 5" id="KW-0663">Pyridoxal phosphate</keyword>
<evidence type="ECO:0000313" key="8">
    <source>
        <dbReference type="Proteomes" id="UP000648482"/>
    </source>
</evidence>
<dbReference type="CDD" id="cd06454">
    <property type="entry name" value="KBL_like"/>
    <property type="match status" value="1"/>
</dbReference>
<keyword evidence="8" id="KW-1185">Reference proteome</keyword>
<evidence type="ECO:0000313" key="7">
    <source>
        <dbReference type="EMBL" id="MBE0360421.1"/>
    </source>
</evidence>
<dbReference type="InterPro" id="IPR004839">
    <property type="entry name" value="Aminotransferase_I/II_large"/>
</dbReference>
<dbReference type="InterPro" id="IPR001917">
    <property type="entry name" value="Aminotrans_II_pyridoxalP_BS"/>
</dbReference>
<dbReference type="InterPro" id="IPR015421">
    <property type="entry name" value="PyrdxlP-dep_Trfase_major"/>
</dbReference>
<dbReference type="NCBIfam" id="NF005394">
    <property type="entry name" value="PRK06939.1"/>
    <property type="match status" value="1"/>
</dbReference>
<comment type="function">
    <text evidence="5">Catalyzes the cleavage of 2-amino-3-ketobutyrate to glycine and acetyl-CoA.</text>
</comment>
<dbReference type="NCBIfam" id="TIGR01822">
    <property type="entry name" value="2am3keto_CoA"/>
    <property type="match status" value="1"/>
</dbReference>
<dbReference type="InterPro" id="IPR015422">
    <property type="entry name" value="PyrdxlP-dep_Trfase_small"/>
</dbReference>
<feature type="binding site" evidence="5">
    <location>
        <position position="368"/>
    </location>
    <ligand>
        <name>substrate</name>
    </ligand>
</feature>
<keyword evidence="4 5" id="KW-0012">Acyltransferase</keyword>
<sequence>MRASAFFSQLQQQIEDVKTEGLYKSERIIKSQQQAQIEVASGKVINFCANNYLGLANSPELIEAAQNGLNNHGFGVASVRFICGTQDIHKTLEQKISEFLETEDTILYSSCFDANTGLFETILGAEDAIISDSLNHASIIDGVRLCKAKRFRYANNDMADLEKQLIAADEAGAKTKLIATDGVFSMDGVICNLEAVCDLADKYDALVMVDDSHAVGFVGENGKGTPEYCNVLDRVDIITGTLGKALGGASGGYTSGKKEIVEWLRQRSRPYLFSNSLAPSIVTASIKVLEMLENGGELRAKLWSNAKYFREQMEAAGFTCAGKDHAIIPVMLGDAKVASLMADKLLAEGIYVTGFSFPVVPKGQARIRTQISAAHSIEQLDIAIDAFTRIGKEMGVI</sequence>
<feature type="binding site" description="in other chain" evidence="5">
    <location>
        <begin position="241"/>
        <end position="244"/>
    </location>
    <ligand>
        <name>pyridoxal 5'-phosphate</name>
        <dbReference type="ChEBI" id="CHEBI:597326"/>
        <note>ligand shared between dimeric partners</note>
    </ligand>
</feature>
<organism evidence="7 8">
    <name type="scientific">Pseudoalteromonas aliena SW19</name>
    <dbReference type="NCBI Taxonomy" id="1314866"/>
    <lineage>
        <taxon>Bacteria</taxon>
        <taxon>Pseudomonadati</taxon>
        <taxon>Pseudomonadota</taxon>
        <taxon>Gammaproteobacteria</taxon>
        <taxon>Alteromonadales</taxon>
        <taxon>Pseudoalteromonadaceae</taxon>
        <taxon>Pseudoalteromonas</taxon>
    </lineage>
</organism>
<accession>A0ABR9E1E5</accession>
<dbReference type="RefSeq" id="WP_193156133.1">
    <property type="nucleotide sequence ID" value="NZ_AQGU01000026.1"/>
</dbReference>
<protein>
    <recommendedName>
        <fullName evidence="5">2-amino-3-ketobutyrate coenzyme A ligase</fullName>
        <shortName evidence="5">AKB ligase</shortName>
        <ecNumber evidence="5">2.3.1.29</ecNumber>
    </recommendedName>
    <alternativeName>
        <fullName evidence="5">Glycine acetyltransferase</fullName>
    </alternativeName>
</protein>
<dbReference type="InterPro" id="IPR050087">
    <property type="entry name" value="AON_synthase_class-II"/>
</dbReference>
<dbReference type="Pfam" id="PF00155">
    <property type="entry name" value="Aminotran_1_2"/>
    <property type="match status" value="1"/>
</dbReference>
<evidence type="ECO:0000259" key="6">
    <source>
        <dbReference type="Pfam" id="PF00155"/>
    </source>
</evidence>
<feature type="modified residue" description="N6-(pyridoxal phosphate)lysine" evidence="5">
    <location>
        <position position="244"/>
    </location>
</feature>
<name>A0ABR9E1E5_9GAMM</name>
<feature type="binding site" evidence="5">
    <location>
        <position position="136"/>
    </location>
    <ligand>
        <name>substrate</name>
    </ligand>
</feature>
<dbReference type="InterPro" id="IPR015424">
    <property type="entry name" value="PyrdxlP-dep_Trfase"/>
</dbReference>
<comment type="catalytic activity">
    <reaction evidence="5">
        <text>glycine + acetyl-CoA = (2S)-2-amino-3-oxobutanoate + CoA</text>
        <dbReference type="Rhea" id="RHEA:20736"/>
        <dbReference type="ChEBI" id="CHEBI:57287"/>
        <dbReference type="ChEBI" id="CHEBI:57288"/>
        <dbReference type="ChEBI" id="CHEBI:57305"/>
        <dbReference type="ChEBI" id="CHEBI:78948"/>
        <dbReference type="EC" id="2.3.1.29"/>
    </reaction>
</comment>
<dbReference type="Gene3D" id="3.90.1150.10">
    <property type="entry name" value="Aspartate Aminotransferase, domain 1"/>
    <property type="match status" value="1"/>
</dbReference>
<evidence type="ECO:0000256" key="5">
    <source>
        <dbReference type="HAMAP-Rule" id="MF_00985"/>
    </source>
</evidence>
<feature type="binding site" evidence="5">
    <location>
        <begin position="274"/>
        <end position="275"/>
    </location>
    <ligand>
        <name>pyridoxal 5'-phosphate</name>
        <dbReference type="ChEBI" id="CHEBI:597326"/>
        <note>ligand shared between dimeric partners</note>
    </ligand>
</feature>
<feature type="binding site" description="in other chain" evidence="5">
    <location>
        <begin position="210"/>
        <end position="213"/>
    </location>
    <ligand>
        <name>pyridoxal 5'-phosphate</name>
        <dbReference type="ChEBI" id="CHEBI:597326"/>
        <note>ligand shared between dimeric partners</note>
    </ligand>
</feature>
<comment type="pathway">
    <text evidence="5">Amino-acid degradation; L-threonine degradation via oxydo-reductase pathway; glycine from L-threonine: step 2/2.</text>
</comment>
<comment type="similarity">
    <text evidence="1 5">Belongs to the class-II pyridoxal-phosphate-dependent aminotransferase family.</text>
</comment>
<dbReference type="Proteomes" id="UP000648482">
    <property type="component" value="Unassembled WGS sequence"/>
</dbReference>
<dbReference type="PROSITE" id="PS00599">
    <property type="entry name" value="AA_TRANSFER_CLASS_2"/>
    <property type="match status" value="1"/>
</dbReference>
<dbReference type="PANTHER" id="PTHR13693:SF102">
    <property type="entry name" value="2-AMINO-3-KETOBUTYRATE COENZYME A LIGASE, MITOCHONDRIAL"/>
    <property type="match status" value="1"/>
</dbReference>
<evidence type="ECO:0000256" key="1">
    <source>
        <dbReference type="ARBA" id="ARBA00008392"/>
    </source>
</evidence>
<evidence type="ECO:0000256" key="4">
    <source>
        <dbReference type="ARBA" id="ARBA00023315"/>
    </source>
</evidence>
<evidence type="ECO:0000256" key="2">
    <source>
        <dbReference type="ARBA" id="ARBA00022679"/>
    </source>
</evidence>
<dbReference type="HAMAP" id="MF_00985">
    <property type="entry name" value="2am3keto_CoA_ligase"/>
    <property type="match status" value="1"/>
</dbReference>
<keyword evidence="2 5" id="KW-0808">Transferase</keyword>
<dbReference type="EC" id="2.3.1.29" evidence="5"/>
<comment type="subunit">
    <text evidence="5">Homodimer.</text>
</comment>
<proteinExistence type="inferred from homology"/>
<dbReference type="EMBL" id="AQGU01000026">
    <property type="protein sequence ID" value="MBE0360421.1"/>
    <property type="molecule type" value="Genomic_DNA"/>
</dbReference>
<evidence type="ECO:0000256" key="3">
    <source>
        <dbReference type="ARBA" id="ARBA00022898"/>
    </source>
</evidence>
<comment type="cofactor">
    <cofactor evidence="5">
        <name>pyridoxal 5'-phosphate</name>
        <dbReference type="ChEBI" id="CHEBI:597326"/>
    </cofactor>
    <text evidence="5">Binds 1 pyridoxal phosphate per subunit.</text>
</comment>